<evidence type="ECO:0000313" key="2">
    <source>
        <dbReference type="Proteomes" id="UP000541444"/>
    </source>
</evidence>
<dbReference type="EMBL" id="JACGCM010001910">
    <property type="protein sequence ID" value="KAF6147430.1"/>
    <property type="molecule type" value="Genomic_DNA"/>
</dbReference>
<sequence length="61" mass="7001">MKDVYLHLIVRYNEDRITATAVVPCTNPKDVPQHMFVLKKRSHSQSKNRGVSVACLCHHEV</sequence>
<reference evidence="1 2" key="1">
    <citation type="journal article" date="2020" name="IScience">
        <title>Genome Sequencing of the Endangered Kingdonia uniflora (Circaeasteraceae, Ranunculales) Reveals Potential Mechanisms of Evolutionary Specialization.</title>
        <authorList>
            <person name="Sun Y."/>
            <person name="Deng T."/>
            <person name="Zhang A."/>
            <person name="Moore M.J."/>
            <person name="Landis J.B."/>
            <person name="Lin N."/>
            <person name="Zhang H."/>
            <person name="Zhang X."/>
            <person name="Huang J."/>
            <person name="Zhang X."/>
            <person name="Sun H."/>
            <person name="Wang H."/>
        </authorList>
    </citation>
    <scope>NUCLEOTIDE SEQUENCE [LARGE SCALE GENOMIC DNA]</scope>
    <source>
        <strain evidence="1">TB1705</strain>
        <tissue evidence="1">Leaf</tissue>
    </source>
</reference>
<dbReference type="Proteomes" id="UP000541444">
    <property type="component" value="Unassembled WGS sequence"/>
</dbReference>
<organism evidence="1 2">
    <name type="scientific">Kingdonia uniflora</name>
    <dbReference type="NCBI Taxonomy" id="39325"/>
    <lineage>
        <taxon>Eukaryota</taxon>
        <taxon>Viridiplantae</taxon>
        <taxon>Streptophyta</taxon>
        <taxon>Embryophyta</taxon>
        <taxon>Tracheophyta</taxon>
        <taxon>Spermatophyta</taxon>
        <taxon>Magnoliopsida</taxon>
        <taxon>Ranunculales</taxon>
        <taxon>Circaeasteraceae</taxon>
        <taxon>Kingdonia</taxon>
    </lineage>
</organism>
<name>A0A7J7LY14_9MAGN</name>
<accession>A0A7J7LY14</accession>
<protein>
    <submittedName>
        <fullName evidence="1">Uncharacterized protein</fullName>
    </submittedName>
</protein>
<dbReference type="AlphaFoldDB" id="A0A7J7LY14"/>
<proteinExistence type="predicted"/>
<gene>
    <name evidence="1" type="ORF">GIB67_016787</name>
</gene>
<keyword evidence="2" id="KW-1185">Reference proteome</keyword>
<comment type="caution">
    <text evidence="1">The sequence shown here is derived from an EMBL/GenBank/DDBJ whole genome shotgun (WGS) entry which is preliminary data.</text>
</comment>
<evidence type="ECO:0000313" key="1">
    <source>
        <dbReference type="EMBL" id="KAF6147430.1"/>
    </source>
</evidence>